<dbReference type="AlphaFoldDB" id="A0A3P1CXA8"/>
<dbReference type="OrthoDB" id="9789813at2"/>
<dbReference type="Proteomes" id="UP000274271">
    <property type="component" value="Unassembled WGS sequence"/>
</dbReference>
<accession>A0A3P1CXA8</accession>
<dbReference type="Pfam" id="PF04237">
    <property type="entry name" value="YjbR"/>
    <property type="match status" value="1"/>
</dbReference>
<dbReference type="GO" id="GO:0003677">
    <property type="term" value="F:DNA binding"/>
    <property type="evidence" value="ECO:0007669"/>
    <property type="project" value="UniProtKB-KW"/>
</dbReference>
<dbReference type="SUPFAM" id="SSF142906">
    <property type="entry name" value="YjbR-like"/>
    <property type="match status" value="1"/>
</dbReference>
<dbReference type="EMBL" id="RQJP01000001">
    <property type="protein sequence ID" value="RRB17818.1"/>
    <property type="molecule type" value="Genomic_DNA"/>
</dbReference>
<proteinExistence type="predicted"/>
<dbReference type="InterPro" id="IPR007351">
    <property type="entry name" value="YjbR"/>
</dbReference>
<sequence length="117" mass="13197">MNIESLRTYCLSKTGSTESFPFGEETLVFKVGGKMFALTSMDATPLSVNLKCDPEVAIELREQHDAVRPGYHMNKVHWNTVIIDGSIRESDLKKWIDHSYELIVGSLPKSVRIALEK</sequence>
<dbReference type="InterPro" id="IPR038056">
    <property type="entry name" value="YjbR-like_sf"/>
</dbReference>
<evidence type="ECO:0000313" key="2">
    <source>
        <dbReference type="Proteomes" id="UP000274271"/>
    </source>
</evidence>
<dbReference type="InterPro" id="IPR058532">
    <property type="entry name" value="YjbR/MT2646/Rv2570-like"/>
</dbReference>
<keyword evidence="1" id="KW-0238">DNA-binding</keyword>
<gene>
    <name evidence="1" type="ORF">EHT87_05935</name>
</gene>
<protein>
    <submittedName>
        <fullName evidence="1">MmcQ/YjbR family DNA-binding protein</fullName>
    </submittedName>
</protein>
<organism evidence="1 2">
    <name type="scientific">Larkinella knui</name>
    <dbReference type="NCBI Taxonomy" id="2025310"/>
    <lineage>
        <taxon>Bacteria</taxon>
        <taxon>Pseudomonadati</taxon>
        <taxon>Bacteroidota</taxon>
        <taxon>Cytophagia</taxon>
        <taxon>Cytophagales</taxon>
        <taxon>Spirosomataceae</taxon>
        <taxon>Larkinella</taxon>
    </lineage>
</organism>
<evidence type="ECO:0000313" key="1">
    <source>
        <dbReference type="EMBL" id="RRB17818.1"/>
    </source>
</evidence>
<dbReference type="Gene3D" id="3.90.1150.30">
    <property type="match status" value="1"/>
</dbReference>
<dbReference type="PANTHER" id="PTHR35145:SF1">
    <property type="entry name" value="CYTOPLASMIC PROTEIN"/>
    <property type="match status" value="1"/>
</dbReference>
<dbReference type="RefSeq" id="WP_124904800.1">
    <property type="nucleotide sequence ID" value="NZ_RQJP01000001.1"/>
</dbReference>
<name>A0A3P1CXA8_9BACT</name>
<dbReference type="PANTHER" id="PTHR35145">
    <property type="entry name" value="CYTOPLASMIC PROTEIN-RELATED"/>
    <property type="match status" value="1"/>
</dbReference>
<keyword evidence="2" id="KW-1185">Reference proteome</keyword>
<reference evidence="1 2" key="1">
    <citation type="submission" date="2018-11" db="EMBL/GenBank/DDBJ databases">
        <authorList>
            <person name="Zhou Z."/>
            <person name="Wang G."/>
        </authorList>
    </citation>
    <scope>NUCLEOTIDE SEQUENCE [LARGE SCALE GENOMIC DNA]</scope>
    <source>
        <strain evidence="1 2">KCTC42998</strain>
    </source>
</reference>
<comment type="caution">
    <text evidence="1">The sequence shown here is derived from an EMBL/GenBank/DDBJ whole genome shotgun (WGS) entry which is preliminary data.</text>
</comment>